<reference evidence="1 2" key="1">
    <citation type="journal article" date="2019" name="Environ. Microbiol.">
        <title>Species interactions and distinct microbial communities in high Arctic permafrost affected cryosols are associated with the CH4 and CO2 gas fluxes.</title>
        <authorList>
            <person name="Altshuler I."/>
            <person name="Hamel J."/>
            <person name="Turney S."/>
            <person name="Magnuson E."/>
            <person name="Levesque R."/>
            <person name="Greer C."/>
            <person name="Whyte L.G."/>
        </authorList>
    </citation>
    <scope>NUCLEOTIDE SEQUENCE [LARGE SCALE GENOMIC DNA]</scope>
    <source>
        <strain evidence="1 2">42</strain>
    </source>
</reference>
<evidence type="ECO:0000313" key="2">
    <source>
        <dbReference type="Proteomes" id="UP000319700"/>
    </source>
</evidence>
<proteinExistence type="predicted"/>
<organism evidence="1 2">
    <name type="scientific">Flavobacterium pectinovorum</name>
    <dbReference type="NCBI Taxonomy" id="29533"/>
    <lineage>
        <taxon>Bacteria</taxon>
        <taxon>Pseudomonadati</taxon>
        <taxon>Bacteroidota</taxon>
        <taxon>Flavobacteriia</taxon>
        <taxon>Flavobacteriales</taxon>
        <taxon>Flavobacteriaceae</taxon>
        <taxon>Flavobacterium</taxon>
    </lineage>
</organism>
<sequence length="81" mass="8771">MSNITFPSPAAPILTKESTVKPEMFKIVSFAPFAFVAAAILTKLSTVKPLLSIISPPHAAEILTNESTVNAIFIRFLKIIN</sequence>
<dbReference type="Proteomes" id="UP000319700">
    <property type="component" value="Unassembled WGS sequence"/>
</dbReference>
<protein>
    <submittedName>
        <fullName evidence="1">Uncharacterized protein</fullName>
    </submittedName>
</protein>
<gene>
    <name evidence="1" type="ORF">EAH81_26975</name>
</gene>
<comment type="caution">
    <text evidence="1">The sequence shown here is derived from an EMBL/GenBank/DDBJ whole genome shotgun (WGS) entry which is preliminary data.</text>
</comment>
<accession>A0A502E1V7</accession>
<name>A0A502E1V7_9FLAO</name>
<dbReference type="EMBL" id="RCZH01000030">
    <property type="protein sequence ID" value="TPG31314.1"/>
    <property type="molecule type" value="Genomic_DNA"/>
</dbReference>
<dbReference type="AlphaFoldDB" id="A0A502E1V7"/>
<keyword evidence="2" id="KW-1185">Reference proteome</keyword>
<evidence type="ECO:0000313" key="1">
    <source>
        <dbReference type="EMBL" id="TPG31314.1"/>
    </source>
</evidence>
<dbReference type="RefSeq" id="WP_140511999.1">
    <property type="nucleotide sequence ID" value="NZ_RCZH01000030.1"/>
</dbReference>